<dbReference type="Pfam" id="PF18979">
    <property type="entry name" value="DUF5715"/>
    <property type="match status" value="1"/>
</dbReference>
<name>A0A382RKV0_9ZZZZ</name>
<sequence length="189" mass="21576">MHATSQDPLATRTHRRFDGTLLVTVLLVAMSSGNIFAQSLRGSAASMDRQNQIARQHDFTFIDTPARVSFFVSQGWLVRITPNSDFRLDNEVSFPYARAEVDLFIRRLSSQYHRACGEQLVVTSLTRPKTRQPRNASDRSVHPTGMALDLRYPNQSCRNWLEPVLSDLERVGVLEATRERRPVHYHIAI</sequence>
<accession>A0A382RKV0</accession>
<dbReference type="EMBL" id="UINC01122218">
    <property type="protein sequence ID" value="SVC97892.1"/>
    <property type="molecule type" value="Genomic_DNA"/>
</dbReference>
<dbReference type="InterPro" id="IPR043769">
    <property type="entry name" value="DUF5715"/>
</dbReference>
<feature type="non-terminal residue" evidence="1">
    <location>
        <position position="189"/>
    </location>
</feature>
<protein>
    <submittedName>
        <fullName evidence="1">Uncharacterized protein</fullName>
    </submittedName>
</protein>
<reference evidence="1" key="1">
    <citation type="submission" date="2018-05" db="EMBL/GenBank/DDBJ databases">
        <authorList>
            <person name="Lanie J.A."/>
            <person name="Ng W.-L."/>
            <person name="Kazmierczak K.M."/>
            <person name="Andrzejewski T.M."/>
            <person name="Davidsen T.M."/>
            <person name="Wayne K.J."/>
            <person name="Tettelin H."/>
            <person name="Glass J.I."/>
            <person name="Rusch D."/>
            <person name="Podicherti R."/>
            <person name="Tsui H.-C.T."/>
            <person name="Winkler M.E."/>
        </authorList>
    </citation>
    <scope>NUCLEOTIDE SEQUENCE</scope>
</reference>
<gene>
    <name evidence="1" type="ORF">METZ01_LOCUS350746</name>
</gene>
<proteinExistence type="predicted"/>
<evidence type="ECO:0000313" key="1">
    <source>
        <dbReference type="EMBL" id="SVC97892.1"/>
    </source>
</evidence>
<dbReference type="AlphaFoldDB" id="A0A382RKV0"/>
<organism evidence="1">
    <name type="scientific">marine metagenome</name>
    <dbReference type="NCBI Taxonomy" id="408172"/>
    <lineage>
        <taxon>unclassified sequences</taxon>
        <taxon>metagenomes</taxon>
        <taxon>ecological metagenomes</taxon>
    </lineage>
</organism>